<dbReference type="PANTHER" id="PTHR30336">
    <property type="entry name" value="INNER MEMBRANE PROTEIN, PROBABLE PERMEASE"/>
    <property type="match status" value="1"/>
</dbReference>
<dbReference type="InterPro" id="IPR013783">
    <property type="entry name" value="Ig-like_fold"/>
</dbReference>
<feature type="chain" id="PRO_5038948385" evidence="1">
    <location>
        <begin position="36"/>
        <end position="1007"/>
    </location>
</feature>
<proteinExistence type="predicted"/>
<dbReference type="GO" id="GO:0005975">
    <property type="term" value="P:carbohydrate metabolic process"/>
    <property type="evidence" value="ECO:0007669"/>
    <property type="project" value="UniProtKB-ARBA"/>
</dbReference>
<dbReference type="GO" id="GO:0043164">
    <property type="term" value="P:Gram-negative-bacterium-type cell wall biogenesis"/>
    <property type="evidence" value="ECO:0007669"/>
    <property type="project" value="TreeGrafter"/>
</dbReference>
<gene>
    <name evidence="4" type="ORF">FB461_1770</name>
</gene>
<dbReference type="Proteomes" id="UP000315389">
    <property type="component" value="Unassembled WGS sequence"/>
</dbReference>
<dbReference type="InterPro" id="IPR003848">
    <property type="entry name" value="DUF218"/>
</dbReference>
<accession>A0A542ZP45</accession>
<dbReference type="GO" id="GO:0005886">
    <property type="term" value="C:plasma membrane"/>
    <property type="evidence" value="ECO:0007669"/>
    <property type="project" value="TreeGrafter"/>
</dbReference>
<organism evidence="4 5">
    <name type="scientific">Rarobacter faecitabidus</name>
    <dbReference type="NCBI Taxonomy" id="13243"/>
    <lineage>
        <taxon>Bacteria</taxon>
        <taxon>Bacillati</taxon>
        <taxon>Actinomycetota</taxon>
        <taxon>Actinomycetes</taxon>
        <taxon>Micrococcales</taxon>
        <taxon>Rarobacteraceae</taxon>
        <taxon>Rarobacter</taxon>
    </lineage>
</organism>
<dbReference type="EMBL" id="VFOS01000002">
    <property type="protein sequence ID" value="TQL62133.1"/>
    <property type="molecule type" value="Genomic_DNA"/>
</dbReference>
<dbReference type="CDD" id="cd06259">
    <property type="entry name" value="YdcF-like"/>
    <property type="match status" value="1"/>
</dbReference>
<dbReference type="InterPro" id="IPR014729">
    <property type="entry name" value="Rossmann-like_a/b/a_fold"/>
</dbReference>
<dbReference type="InterPro" id="IPR051599">
    <property type="entry name" value="Cell_Envelope_Assoc"/>
</dbReference>
<dbReference type="Pfam" id="PF02698">
    <property type="entry name" value="DUF218"/>
    <property type="match status" value="1"/>
</dbReference>
<name>A0A542ZP45_RARFA</name>
<protein>
    <submittedName>
        <fullName evidence="4">Ig-like protein group 3</fullName>
    </submittedName>
</protein>
<feature type="signal peptide" evidence="1">
    <location>
        <begin position="1"/>
        <end position="35"/>
    </location>
</feature>
<dbReference type="GO" id="GO:0000270">
    <property type="term" value="P:peptidoglycan metabolic process"/>
    <property type="evidence" value="ECO:0007669"/>
    <property type="project" value="TreeGrafter"/>
</dbReference>
<evidence type="ECO:0000313" key="4">
    <source>
        <dbReference type="EMBL" id="TQL62133.1"/>
    </source>
</evidence>
<keyword evidence="1" id="KW-0732">Signal</keyword>
<dbReference type="Pfam" id="PF07523">
    <property type="entry name" value="Big_3"/>
    <property type="match status" value="1"/>
</dbReference>
<dbReference type="PANTHER" id="PTHR30336:SF4">
    <property type="entry name" value="ENVELOPE BIOGENESIS FACTOR ELYC"/>
    <property type="match status" value="1"/>
</dbReference>
<evidence type="ECO:0000259" key="3">
    <source>
        <dbReference type="Pfam" id="PF07523"/>
    </source>
</evidence>
<dbReference type="AlphaFoldDB" id="A0A542ZP45"/>
<dbReference type="Gene3D" id="2.60.40.3630">
    <property type="match status" value="1"/>
</dbReference>
<dbReference type="Gene3D" id="2.60.40.10">
    <property type="entry name" value="Immunoglobulins"/>
    <property type="match status" value="1"/>
</dbReference>
<dbReference type="Gene3D" id="1.20.1270.90">
    <property type="entry name" value="AF1782-like"/>
    <property type="match status" value="1"/>
</dbReference>
<keyword evidence="5" id="KW-1185">Reference proteome</keyword>
<dbReference type="Gene3D" id="3.40.50.620">
    <property type="entry name" value="HUPs"/>
    <property type="match status" value="1"/>
</dbReference>
<feature type="domain" description="DUF218" evidence="2">
    <location>
        <begin position="119"/>
        <end position="241"/>
    </location>
</feature>
<comment type="caution">
    <text evidence="4">The sequence shown here is derived from an EMBL/GenBank/DDBJ whole genome shotgun (WGS) entry which is preliminary data.</text>
</comment>
<evidence type="ECO:0000313" key="5">
    <source>
        <dbReference type="Proteomes" id="UP000315389"/>
    </source>
</evidence>
<feature type="domain" description="Ig-like" evidence="3">
    <location>
        <begin position="581"/>
        <end position="652"/>
    </location>
</feature>
<reference evidence="4 5" key="1">
    <citation type="submission" date="2019-06" db="EMBL/GenBank/DDBJ databases">
        <title>Sequencing the genomes of 1000 actinobacteria strains.</title>
        <authorList>
            <person name="Klenk H.-P."/>
        </authorList>
    </citation>
    <scope>NUCLEOTIDE SEQUENCE [LARGE SCALE GENOMIC DNA]</scope>
    <source>
        <strain evidence="4 5">DSM 4813</strain>
    </source>
</reference>
<sequence>MISSRHRARQAMIAMTAAASLLPGLVVAAAPSSNAASLPPASIAQAEARAIEFQRIGLLDDVQEQLAHIKTFNQAEGVAFAAATDFWNNSLVNYQIQGNVDPTQASGIPDGLPNQRSHVFVVLGHVLNNDGTPQQQLLDRVEVAKTAAAKYPNARIMVTGGQPRNGHTEGQVMHDLLVGGGISENRIIVENQSSDTPDNSTMSMAILYGPTMVGADRVDSISLITAGWHMRRGTILYQYASRLTQARNNADHLIEIKAGAACITSACQNGDYVNPPGYPNSNERNLIAQNVAKVAGVNVGGSDGNGGELSTFRTGTGGLRRAIAKFVYLQREGFAGNDAAPRNNTADLRRAIADLGDVSSVYGREFGELNRAWDAALRPLDITPSIPTLPSNGSGHAFVVLGADSGTGNATAGRLNVAVTALNQYPNAIAVVAGNQAEIDAGYNGLISRGISASRIVRTQAGSNAQTGAFQSMNTLYSLGNISKYTLITSGDYVRRPLVLFAVADMLRRNAWGSATKIELAGHIVETLSGRSGDASLPDSTKRNQIIDNVDDLFDFSASDLSSWNTPAPVLSTLAEITATPPVKTAYVVGDAIDTTGLKVQAKLDNGTVRVVDVTDLATLTLPSTTAAGPANIAVSYTYRGTTKSAQVPVTVRAANVDALTSALDEAAAITPDDFTAESYAALTAAVSNASTVIADLQATSEEVANARTAVQAALDGLVALVPTVQVTLTTANGNGTYPQGATATVTATPALAERPVASIEYATTGTWQAYSGPVTLPVGGYQFRARATDSVGRVSAVATLDVVVVAATPPITSIAPTLTVAAPSARFGAGAKVTVKARANGAAVSAGTVTVQTGAKVLGTGKITAGQATISLDKKLKVGKYPISVRYFPVAGTALLPAVVPRAGTVTIGKAAPKITVKRTKGTAKRGSRVTLRVRIAAIAGAAPSGAVTITLGGKKVGKAKIRKSGKFCQATIKTKKLARKGKLKASYTGNATYAKKTVTSKVKIK</sequence>
<evidence type="ECO:0000256" key="1">
    <source>
        <dbReference type="SAM" id="SignalP"/>
    </source>
</evidence>
<evidence type="ECO:0000259" key="2">
    <source>
        <dbReference type="Pfam" id="PF02698"/>
    </source>
</evidence>
<dbReference type="OrthoDB" id="9782395at2"/>
<dbReference type="InterPro" id="IPR022038">
    <property type="entry name" value="Ig-like_bact"/>
</dbReference>